<proteinExistence type="predicted"/>
<keyword evidence="3" id="KW-1185">Reference proteome</keyword>
<dbReference type="Proteomes" id="UP000053455">
    <property type="component" value="Unassembled WGS sequence"/>
</dbReference>
<feature type="transmembrane region" description="Helical" evidence="1">
    <location>
        <begin position="44"/>
        <end position="64"/>
    </location>
</feature>
<evidence type="ECO:0000256" key="1">
    <source>
        <dbReference type="SAM" id="Phobius"/>
    </source>
</evidence>
<keyword evidence="1" id="KW-0472">Membrane</keyword>
<gene>
    <name evidence="2" type="ORF">AAV99_01070</name>
</gene>
<keyword evidence="1" id="KW-1133">Transmembrane helix</keyword>
<evidence type="ECO:0000313" key="3">
    <source>
        <dbReference type="Proteomes" id="UP000053455"/>
    </source>
</evidence>
<dbReference type="PATRIC" id="fig|874156.12.peg.225"/>
<reference evidence="2 3" key="1">
    <citation type="submission" date="2015-04" db="EMBL/GenBank/DDBJ databases">
        <title>The draft genome sequence of Erythrobacter marinus HWDM-33.</title>
        <authorList>
            <person name="Zhuang L."/>
            <person name="Liu Y."/>
            <person name="Shao Z."/>
        </authorList>
    </citation>
    <scope>NUCLEOTIDE SEQUENCE [LARGE SCALE GENOMIC DNA]</scope>
    <source>
        <strain evidence="2 3">HWDM-33</strain>
    </source>
</reference>
<accession>A0A0H0XQH5</accession>
<dbReference type="AlphaFoldDB" id="A0A0H0XQH5"/>
<dbReference type="OrthoDB" id="7410112at2"/>
<sequence length="72" mass="7829">MADQGHDPAKARWAMLQLIRAGGLLFILGGMVILSDAIAGPPILGIGLLLIGMFEFFFLPVLIARRWKSPPE</sequence>
<keyword evidence="1" id="KW-0812">Transmembrane</keyword>
<name>A0A0H0XQH5_9SPHN</name>
<dbReference type="EMBL" id="LBHU01000001">
    <property type="protein sequence ID" value="KLI64271.1"/>
    <property type="molecule type" value="Genomic_DNA"/>
</dbReference>
<evidence type="ECO:0000313" key="2">
    <source>
        <dbReference type="EMBL" id="KLI64271.1"/>
    </source>
</evidence>
<dbReference type="STRING" id="874156.GCA_001021555_01068"/>
<feature type="transmembrane region" description="Helical" evidence="1">
    <location>
        <begin position="18"/>
        <end position="38"/>
    </location>
</feature>
<protein>
    <submittedName>
        <fullName evidence="2">Uncharacterized protein</fullName>
    </submittedName>
</protein>
<comment type="caution">
    <text evidence="2">The sequence shown here is derived from an EMBL/GenBank/DDBJ whole genome shotgun (WGS) entry which is preliminary data.</text>
</comment>
<dbReference type="RefSeq" id="WP_047092133.1">
    <property type="nucleotide sequence ID" value="NZ_LBHU01000001.1"/>
</dbReference>
<organism evidence="2 3">
    <name type="scientific">Aurantiacibacter marinus</name>
    <dbReference type="NCBI Taxonomy" id="874156"/>
    <lineage>
        <taxon>Bacteria</taxon>
        <taxon>Pseudomonadati</taxon>
        <taxon>Pseudomonadota</taxon>
        <taxon>Alphaproteobacteria</taxon>
        <taxon>Sphingomonadales</taxon>
        <taxon>Erythrobacteraceae</taxon>
        <taxon>Aurantiacibacter</taxon>
    </lineage>
</organism>